<dbReference type="Proteomes" id="UP001244011">
    <property type="component" value="Unassembled WGS sequence"/>
</dbReference>
<keyword evidence="4 7" id="KW-0472">Membrane</keyword>
<comment type="similarity">
    <text evidence="5">Belongs to the SAT4 family.</text>
</comment>
<reference evidence="9" key="1">
    <citation type="submission" date="2023-06" db="EMBL/GenBank/DDBJ databases">
        <title>Genome-scale phylogeny and comparative genomics of the fungal order Sordariales.</title>
        <authorList>
            <consortium name="Lawrence Berkeley National Laboratory"/>
            <person name="Hensen N."/>
            <person name="Bonometti L."/>
            <person name="Westerberg I."/>
            <person name="Brannstrom I.O."/>
            <person name="Guillou S."/>
            <person name="Cros-Aarteil S."/>
            <person name="Calhoun S."/>
            <person name="Haridas S."/>
            <person name="Kuo A."/>
            <person name="Mondo S."/>
            <person name="Pangilinan J."/>
            <person name="Riley R."/>
            <person name="Labutti K."/>
            <person name="Andreopoulos B."/>
            <person name="Lipzen A."/>
            <person name="Chen C."/>
            <person name="Yanf M."/>
            <person name="Daum C."/>
            <person name="Ng V."/>
            <person name="Clum A."/>
            <person name="Steindorff A."/>
            <person name="Ohm R."/>
            <person name="Martin F."/>
            <person name="Silar P."/>
            <person name="Natvig D."/>
            <person name="Lalanne C."/>
            <person name="Gautier V."/>
            <person name="Ament-Velasquez S.L."/>
            <person name="Kruys A."/>
            <person name="Hutchinson M.I."/>
            <person name="Powell A.J."/>
            <person name="Barry K."/>
            <person name="Miller A.N."/>
            <person name="Grigoriev I.V."/>
            <person name="Debuchy R."/>
            <person name="Gladieux P."/>
            <person name="Thoren M.H."/>
            <person name="Johannesson H."/>
        </authorList>
    </citation>
    <scope>NUCLEOTIDE SEQUENCE</scope>
    <source>
        <strain evidence="9">8032-3</strain>
    </source>
</reference>
<keyword evidence="2 7" id="KW-0812">Transmembrane</keyword>
<dbReference type="GO" id="GO:0016020">
    <property type="term" value="C:membrane"/>
    <property type="evidence" value="ECO:0007669"/>
    <property type="project" value="UniProtKB-SubCell"/>
</dbReference>
<dbReference type="EMBL" id="MU839032">
    <property type="protein sequence ID" value="KAK1762900.1"/>
    <property type="molecule type" value="Genomic_DNA"/>
</dbReference>
<evidence type="ECO:0000256" key="3">
    <source>
        <dbReference type="ARBA" id="ARBA00022989"/>
    </source>
</evidence>
<feature type="region of interest" description="Disordered" evidence="6">
    <location>
        <begin position="363"/>
        <end position="420"/>
    </location>
</feature>
<evidence type="ECO:0000256" key="6">
    <source>
        <dbReference type="SAM" id="MobiDB-lite"/>
    </source>
</evidence>
<evidence type="ECO:0000313" key="9">
    <source>
        <dbReference type="EMBL" id="KAK1762900.1"/>
    </source>
</evidence>
<dbReference type="AlphaFoldDB" id="A0AAJ0FJA1"/>
<dbReference type="InterPro" id="IPR052337">
    <property type="entry name" value="SAT4-like"/>
</dbReference>
<feature type="transmembrane region" description="Helical" evidence="7">
    <location>
        <begin position="210"/>
        <end position="231"/>
    </location>
</feature>
<evidence type="ECO:0000256" key="7">
    <source>
        <dbReference type="SAM" id="Phobius"/>
    </source>
</evidence>
<comment type="subcellular location">
    <subcellularLocation>
        <location evidence="1">Membrane</location>
        <topology evidence="1">Multi-pass membrane protein</topology>
    </subcellularLocation>
</comment>
<keyword evidence="10" id="KW-1185">Reference proteome</keyword>
<feature type="transmembrane region" description="Helical" evidence="7">
    <location>
        <begin position="55"/>
        <end position="78"/>
    </location>
</feature>
<dbReference type="PANTHER" id="PTHR33048">
    <property type="entry name" value="PTH11-LIKE INTEGRAL MEMBRANE PROTEIN (AFU_ORTHOLOGUE AFUA_5G11245)"/>
    <property type="match status" value="1"/>
</dbReference>
<feature type="transmembrane region" description="Helical" evidence="7">
    <location>
        <begin position="175"/>
        <end position="198"/>
    </location>
</feature>
<dbReference type="Pfam" id="PF20684">
    <property type="entry name" value="Fung_rhodopsin"/>
    <property type="match status" value="1"/>
</dbReference>
<sequence length="420" mass="45449">MDRMPFKGEFPELDAETRVPLLVGISIGFLCVSTVAVLLRLYTRYIVVKSPGSDDATIAIAQVLAIGVSITTILQAKYGLGHHVWLVSDDDNTKQLKSFFSAIVIYNLAQIITKTSFLLQYRRIFEDKLTKQACLVLIIVLGIWGVVQEVLVGFACFPVSVFIPRQQGICIESLTVWYLTSIMNIVTDFIVFTVPMPAIAALNLQRKQKLLVASVLCLGFFTCAISIVRIFTLRSANDSPDPTWDNVPSAYWSIVELNTGILCASLPPLRPLIRHLFPGLSSSSSSSQNPNSRNRHAHSNSKAGGGGYTPRRSAGSATLVDGSEKGVEAYGLSDVESGAEEGWSGSAGREGYRVRTEIRGGRDVIRKTADDDGDGDGDDTTSSGSSSSVVGAGGRKIMVTREIGFEEGRGREVGRGRGEF</sequence>
<keyword evidence="3 7" id="KW-1133">Transmembrane helix</keyword>
<feature type="region of interest" description="Disordered" evidence="6">
    <location>
        <begin position="283"/>
        <end position="322"/>
    </location>
</feature>
<feature type="compositionally biased region" description="Basic and acidic residues" evidence="6">
    <location>
        <begin position="403"/>
        <end position="420"/>
    </location>
</feature>
<feature type="domain" description="Rhodopsin" evidence="8">
    <location>
        <begin position="39"/>
        <end position="274"/>
    </location>
</feature>
<dbReference type="RefSeq" id="XP_060279113.1">
    <property type="nucleotide sequence ID" value="XM_060423025.1"/>
</dbReference>
<dbReference type="GeneID" id="85306212"/>
<evidence type="ECO:0000256" key="4">
    <source>
        <dbReference type="ARBA" id="ARBA00023136"/>
    </source>
</evidence>
<feature type="compositionally biased region" description="Low complexity" evidence="6">
    <location>
        <begin position="380"/>
        <end position="390"/>
    </location>
</feature>
<name>A0AAJ0FJA1_9PEZI</name>
<accession>A0AAJ0FJA1</accession>
<feature type="transmembrane region" description="Helical" evidence="7">
    <location>
        <begin position="133"/>
        <end position="163"/>
    </location>
</feature>
<evidence type="ECO:0000313" key="10">
    <source>
        <dbReference type="Proteomes" id="UP001244011"/>
    </source>
</evidence>
<gene>
    <name evidence="9" type="ORF">QBC33DRAFT_253416</name>
</gene>
<feature type="transmembrane region" description="Helical" evidence="7">
    <location>
        <begin position="20"/>
        <end position="43"/>
    </location>
</feature>
<dbReference type="PANTHER" id="PTHR33048:SF47">
    <property type="entry name" value="INTEGRAL MEMBRANE PROTEIN-RELATED"/>
    <property type="match status" value="1"/>
</dbReference>
<evidence type="ECO:0000256" key="1">
    <source>
        <dbReference type="ARBA" id="ARBA00004141"/>
    </source>
</evidence>
<feature type="transmembrane region" description="Helical" evidence="7">
    <location>
        <begin position="98"/>
        <end position="121"/>
    </location>
</feature>
<proteinExistence type="inferred from homology"/>
<evidence type="ECO:0000259" key="8">
    <source>
        <dbReference type="Pfam" id="PF20684"/>
    </source>
</evidence>
<dbReference type="InterPro" id="IPR049326">
    <property type="entry name" value="Rhodopsin_dom_fungi"/>
</dbReference>
<evidence type="ECO:0000256" key="2">
    <source>
        <dbReference type="ARBA" id="ARBA00022692"/>
    </source>
</evidence>
<organism evidence="9 10">
    <name type="scientific">Phialemonium atrogriseum</name>
    <dbReference type="NCBI Taxonomy" id="1093897"/>
    <lineage>
        <taxon>Eukaryota</taxon>
        <taxon>Fungi</taxon>
        <taxon>Dikarya</taxon>
        <taxon>Ascomycota</taxon>
        <taxon>Pezizomycotina</taxon>
        <taxon>Sordariomycetes</taxon>
        <taxon>Sordariomycetidae</taxon>
        <taxon>Cephalothecales</taxon>
        <taxon>Cephalothecaceae</taxon>
        <taxon>Phialemonium</taxon>
    </lineage>
</organism>
<evidence type="ECO:0000256" key="5">
    <source>
        <dbReference type="ARBA" id="ARBA00038359"/>
    </source>
</evidence>
<comment type="caution">
    <text evidence="9">The sequence shown here is derived from an EMBL/GenBank/DDBJ whole genome shotgun (WGS) entry which is preliminary data.</text>
</comment>
<protein>
    <recommendedName>
        <fullName evidence="8">Rhodopsin domain-containing protein</fullName>
    </recommendedName>
</protein>